<reference evidence="1 2" key="1">
    <citation type="journal article" date="2011" name="J. Bacteriol.">
        <title>Genome Sequence of the Probiotic Strain Bifidobacterium animalis subsp. lactis CNCM I-2494.</title>
        <authorList>
            <person name="Chervaux C."/>
            <person name="Grimaldi C."/>
            <person name="Bolotin A."/>
            <person name="Quinquis B."/>
            <person name="Legrain-Raspaud S."/>
            <person name="van Hylckama Vlieg J.E."/>
            <person name="Denariaz G."/>
            <person name="Smokvina T."/>
        </authorList>
    </citation>
    <scope>NUCLEOTIDE SEQUENCE [LARGE SCALE GENOMIC DNA]</scope>
    <source>
        <strain evidence="1 2">CNCM I-2494</strain>
    </source>
</reference>
<dbReference type="PANTHER" id="PTHR46523:SF1">
    <property type="entry name" value="DCTP PYROPHOSPHATASE 1"/>
    <property type="match status" value="1"/>
</dbReference>
<dbReference type="Pfam" id="PF12643">
    <property type="entry name" value="MazG-like"/>
    <property type="match status" value="1"/>
</dbReference>
<dbReference type="Gene3D" id="1.10.287.1080">
    <property type="entry name" value="MazG-like"/>
    <property type="match status" value="1"/>
</dbReference>
<dbReference type="GO" id="GO:0009143">
    <property type="term" value="P:nucleoside triphosphate catabolic process"/>
    <property type="evidence" value="ECO:0007669"/>
    <property type="project" value="InterPro"/>
</dbReference>
<dbReference type="InterPro" id="IPR025984">
    <property type="entry name" value="DCTPP"/>
</dbReference>
<dbReference type="GO" id="GO:0047429">
    <property type="term" value="F:nucleoside triphosphate diphosphatase activity"/>
    <property type="evidence" value="ECO:0007669"/>
    <property type="project" value="InterPro"/>
</dbReference>
<sequence length="134" mass="15304">MHDVCAARRRCRHTHTAHTSSFATMAPMISDDTLRMIHQFSADRDWQQFHAPANMAKSVSIEAGELLECFQWSDEPRDGDWEHVYEELADVMIYCIQMADVLDVDLDEIIRSKMAKNAKKYPVEASRGSSAKAE</sequence>
<dbReference type="Proteomes" id="UP000008394">
    <property type="component" value="Chromosome"/>
</dbReference>
<dbReference type="PANTHER" id="PTHR46523">
    <property type="entry name" value="DCTP PYROPHOSPHATASE 1"/>
    <property type="match status" value="1"/>
</dbReference>
<dbReference type="KEGG" id="bnm:BALAC2494_01083"/>
<evidence type="ECO:0000313" key="2">
    <source>
        <dbReference type="Proteomes" id="UP000008394"/>
    </source>
</evidence>
<accession>A0A806FIR8</accession>
<organism evidence="1 2">
    <name type="scientific">Bifidobacterium animalis subsp. lactis CNCM I-2494</name>
    <dbReference type="NCBI Taxonomy" id="1042403"/>
    <lineage>
        <taxon>Bacteria</taxon>
        <taxon>Bacillati</taxon>
        <taxon>Actinomycetota</taxon>
        <taxon>Actinomycetes</taxon>
        <taxon>Bifidobacteriales</taxon>
        <taxon>Bifidobacteriaceae</taxon>
        <taxon>Bifidobacterium</taxon>
    </lineage>
</organism>
<evidence type="ECO:0000313" key="1">
    <source>
        <dbReference type="EMBL" id="AEK29469.1"/>
    </source>
</evidence>
<dbReference type="AlphaFoldDB" id="A0A806FIR8"/>
<dbReference type="CDD" id="cd11537">
    <property type="entry name" value="NTP-PPase_RS21-C6_like"/>
    <property type="match status" value="1"/>
</dbReference>
<name>A0A806FIR8_BIFAN</name>
<dbReference type="EMBL" id="CP002915">
    <property type="protein sequence ID" value="AEK29469.1"/>
    <property type="molecule type" value="Genomic_DNA"/>
</dbReference>
<keyword evidence="1" id="KW-0378">Hydrolase</keyword>
<gene>
    <name evidence="1" type="ORF">BALAC2494_01083</name>
</gene>
<protein>
    <submittedName>
        <fullName evidence="1">Pyrophosphohydrolase, MazG family</fullName>
    </submittedName>
</protein>
<dbReference type="InterPro" id="IPR052555">
    <property type="entry name" value="dCTP_Pyrophosphatase"/>
</dbReference>
<dbReference type="SUPFAM" id="SSF101386">
    <property type="entry name" value="all-alpha NTP pyrophosphatases"/>
    <property type="match status" value="1"/>
</dbReference>
<proteinExistence type="predicted"/>